<evidence type="ECO:0000313" key="2">
    <source>
        <dbReference type="Proteomes" id="UP000031668"/>
    </source>
</evidence>
<accession>A0A0C2IC04</accession>
<organism evidence="1 2">
    <name type="scientific">Thelohanellus kitauei</name>
    <name type="common">Myxosporean</name>
    <dbReference type="NCBI Taxonomy" id="669202"/>
    <lineage>
        <taxon>Eukaryota</taxon>
        <taxon>Metazoa</taxon>
        <taxon>Cnidaria</taxon>
        <taxon>Myxozoa</taxon>
        <taxon>Myxosporea</taxon>
        <taxon>Bivalvulida</taxon>
        <taxon>Platysporina</taxon>
        <taxon>Myxobolidae</taxon>
        <taxon>Thelohanellus</taxon>
    </lineage>
</organism>
<gene>
    <name evidence="1" type="ORF">RF11_00248</name>
</gene>
<dbReference type="Proteomes" id="UP000031668">
    <property type="component" value="Unassembled WGS sequence"/>
</dbReference>
<proteinExistence type="predicted"/>
<protein>
    <submittedName>
        <fullName evidence="1">Uncharacterized protein</fullName>
    </submittedName>
</protein>
<name>A0A0C2IC04_THEKT</name>
<sequence length="170" mass="20172">MLHKIFPDCCLMILHDSRPLVLYRFFLIVDILSISYELWINQDQTFSKPPIKIYAKELVRKNLSKIKKVLKVTNIKEHVHIYQLFFSYLPSIRTLVEKNLPQSNTLRLFARELYYGFCLKDSYSPRTAVEYCIKELAKEIGHIKLGMIFRELYGFMNPLSEFLNKLDLDS</sequence>
<reference evidence="1 2" key="1">
    <citation type="journal article" date="2014" name="Genome Biol. Evol.">
        <title>The genome of the myxosporean Thelohanellus kitauei shows adaptations to nutrient acquisition within its fish host.</title>
        <authorList>
            <person name="Yang Y."/>
            <person name="Xiong J."/>
            <person name="Zhou Z."/>
            <person name="Huo F."/>
            <person name="Miao W."/>
            <person name="Ran C."/>
            <person name="Liu Y."/>
            <person name="Zhang J."/>
            <person name="Feng J."/>
            <person name="Wang M."/>
            <person name="Wang M."/>
            <person name="Wang L."/>
            <person name="Yao B."/>
        </authorList>
    </citation>
    <scope>NUCLEOTIDE SEQUENCE [LARGE SCALE GENOMIC DNA]</scope>
    <source>
        <strain evidence="1">Wuqing</strain>
    </source>
</reference>
<dbReference type="EMBL" id="JWZT01004862">
    <property type="protein sequence ID" value="KII62858.1"/>
    <property type="molecule type" value="Genomic_DNA"/>
</dbReference>
<keyword evidence="2" id="KW-1185">Reference proteome</keyword>
<dbReference type="AlphaFoldDB" id="A0A0C2IC04"/>
<comment type="caution">
    <text evidence="1">The sequence shown here is derived from an EMBL/GenBank/DDBJ whole genome shotgun (WGS) entry which is preliminary data.</text>
</comment>
<evidence type="ECO:0000313" key="1">
    <source>
        <dbReference type="EMBL" id="KII62858.1"/>
    </source>
</evidence>